<gene>
    <name evidence="4" type="ORF">ABC977_10935</name>
</gene>
<evidence type="ECO:0000313" key="4">
    <source>
        <dbReference type="EMBL" id="MEY6432921.1"/>
    </source>
</evidence>
<proteinExistence type="predicted"/>
<evidence type="ECO:0000259" key="3">
    <source>
        <dbReference type="Pfam" id="PF01471"/>
    </source>
</evidence>
<feature type="region of interest" description="Disordered" evidence="1">
    <location>
        <begin position="90"/>
        <end position="128"/>
    </location>
</feature>
<dbReference type="RefSeq" id="WP_369667307.1">
    <property type="nucleotide sequence ID" value="NZ_JBDKXB010000013.1"/>
</dbReference>
<evidence type="ECO:0000313" key="5">
    <source>
        <dbReference type="Proteomes" id="UP001564408"/>
    </source>
</evidence>
<feature type="chain" id="PRO_5045100445" evidence="2">
    <location>
        <begin position="31"/>
        <end position="545"/>
    </location>
</feature>
<sequence>MARARTTLSPRTAVLLSGSLILGLAGPALAQFTNWTSPAVGMQVAQASSTVQDIQRELNRLGYNAGPVDGSMGPRTRAAIQAYQRDHDLRVDGQPNSSLLSHVRDTARSGRSEPIRSGPEPSSRQIADTQDALRTLGYDVGRPSSRLTDETRAAIRSYESDHGLLASGQPSAELLEHMRRNIQTTPEAPTAVDANTIAGIQGELRLRGYQIPRVTGQMDTQSRQAIRDYQQGQGVAVTGEPSAALLADLRAVRTEPAPAAGLTREQRAAAQRALSARGYEAGPPDGVLGPRSRDAIRTFQADNDITPSGELTSRTMALLGLGRTDAVAEPPAIKTKPYRVRARDDFSDGDHTRNPAWRIASGRFEVRGGGLNSTMVPPSERTEAMGRQILGNLLQQQLGFTLPGQETAAAAYLPTRLGPEFRITALVSGSAEAHSHIDLGPYRGNRLNQGYRLNYRTSQSRPLQLIVVNESGISVIASARLPLDGGAPHRLVWTRDAEGRMTVTHKDAILIDVVDRTENETFDGFSLINAGGDWTLHEVILEDRG</sequence>
<dbReference type="InterPro" id="IPR036365">
    <property type="entry name" value="PGBD-like_sf"/>
</dbReference>
<dbReference type="Gene3D" id="1.10.101.10">
    <property type="entry name" value="PGBD-like superfamily/PGBD"/>
    <property type="match status" value="4"/>
</dbReference>
<evidence type="ECO:0000256" key="2">
    <source>
        <dbReference type="SAM" id="SignalP"/>
    </source>
</evidence>
<feature type="domain" description="Peptidoglycan binding-like" evidence="3">
    <location>
        <begin position="125"/>
        <end position="178"/>
    </location>
</feature>
<feature type="signal peptide" evidence="2">
    <location>
        <begin position="1"/>
        <end position="30"/>
    </location>
</feature>
<keyword evidence="2" id="KW-0732">Signal</keyword>
<dbReference type="Proteomes" id="UP001564408">
    <property type="component" value="Unassembled WGS sequence"/>
</dbReference>
<feature type="domain" description="Peptidoglycan binding-like" evidence="3">
    <location>
        <begin position="200"/>
        <end position="247"/>
    </location>
</feature>
<organism evidence="4 5">
    <name type="scientific">Thioalkalicoccus limnaeus</name>
    <dbReference type="NCBI Taxonomy" id="120681"/>
    <lineage>
        <taxon>Bacteria</taxon>
        <taxon>Pseudomonadati</taxon>
        <taxon>Pseudomonadota</taxon>
        <taxon>Gammaproteobacteria</taxon>
        <taxon>Chromatiales</taxon>
        <taxon>Chromatiaceae</taxon>
        <taxon>Thioalkalicoccus</taxon>
    </lineage>
</organism>
<feature type="domain" description="Peptidoglycan binding-like" evidence="3">
    <location>
        <begin position="264"/>
        <end position="319"/>
    </location>
</feature>
<dbReference type="EMBL" id="JBDKXB010000013">
    <property type="protein sequence ID" value="MEY6432921.1"/>
    <property type="molecule type" value="Genomic_DNA"/>
</dbReference>
<feature type="compositionally biased region" description="Basic and acidic residues" evidence="1">
    <location>
        <begin position="102"/>
        <end position="114"/>
    </location>
</feature>
<keyword evidence="5" id="KW-1185">Reference proteome</keyword>
<accession>A0ABV4BEG2</accession>
<dbReference type="InterPro" id="IPR002477">
    <property type="entry name" value="Peptidoglycan-bd-like"/>
</dbReference>
<comment type="caution">
    <text evidence="4">The sequence shown here is derived from an EMBL/GenBank/DDBJ whole genome shotgun (WGS) entry which is preliminary data.</text>
</comment>
<evidence type="ECO:0000256" key="1">
    <source>
        <dbReference type="SAM" id="MobiDB-lite"/>
    </source>
</evidence>
<name>A0ABV4BEG2_9GAMM</name>
<protein>
    <submittedName>
        <fullName evidence="4">Peptidoglycan-binding domain-containing protein</fullName>
    </submittedName>
</protein>
<feature type="domain" description="Peptidoglycan binding-like" evidence="3">
    <location>
        <begin position="49"/>
        <end position="100"/>
    </location>
</feature>
<dbReference type="InterPro" id="IPR036366">
    <property type="entry name" value="PGBDSf"/>
</dbReference>
<reference evidence="4 5" key="1">
    <citation type="submission" date="2024-05" db="EMBL/GenBank/DDBJ databases">
        <title>Genome Sequence and Characterization of the New Strain Purple Sulfur Bacterium of Genus Thioalkalicoccus.</title>
        <authorList>
            <person name="Bryantseva I.A."/>
            <person name="Kyndt J.A."/>
            <person name="Imhoff J.F."/>
        </authorList>
    </citation>
    <scope>NUCLEOTIDE SEQUENCE [LARGE SCALE GENOMIC DNA]</scope>
    <source>
        <strain evidence="4 5">Um2</strain>
    </source>
</reference>
<dbReference type="Pfam" id="PF01471">
    <property type="entry name" value="PG_binding_1"/>
    <property type="match status" value="4"/>
</dbReference>
<dbReference type="SUPFAM" id="SSF47090">
    <property type="entry name" value="PGBD-like"/>
    <property type="match status" value="4"/>
</dbReference>